<comment type="subcellular location">
    <subcellularLocation>
        <location evidence="1">Membrane</location>
        <topology evidence="1">Multi-pass membrane protein</topology>
    </subcellularLocation>
</comment>
<name>A0A8J4PPA6_9MYCE</name>
<feature type="transmembrane region" description="Helical" evidence="5">
    <location>
        <begin position="160"/>
        <end position="178"/>
    </location>
</feature>
<feature type="transmembrane region" description="Helical" evidence="5">
    <location>
        <begin position="102"/>
        <end position="119"/>
    </location>
</feature>
<dbReference type="Gene3D" id="1.20.1280.290">
    <property type="match status" value="2"/>
</dbReference>
<dbReference type="SMART" id="SM00679">
    <property type="entry name" value="CTNS"/>
    <property type="match status" value="2"/>
</dbReference>
<dbReference type="InterPro" id="IPR005282">
    <property type="entry name" value="LC_transporter"/>
</dbReference>
<organism evidence="6 7">
    <name type="scientific">Polysphondylium violaceum</name>
    <dbReference type="NCBI Taxonomy" id="133409"/>
    <lineage>
        <taxon>Eukaryota</taxon>
        <taxon>Amoebozoa</taxon>
        <taxon>Evosea</taxon>
        <taxon>Eumycetozoa</taxon>
        <taxon>Dictyostelia</taxon>
        <taxon>Dictyosteliales</taxon>
        <taxon>Dictyosteliaceae</taxon>
        <taxon>Polysphondylium</taxon>
    </lineage>
</organism>
<evidence type="ECO:0000313" key="7">
    <source>
        <dbReference type="Proteomes" id="UP000695562"/>
    </source>
</evidence>
<feature type="transmembrane region" description="Helical" evidence="5">
    <location>
        <begin position="12"/>
        <end position="30"/>
    </location>
</feature>
<feature type="transmembrane region" description="Helical" evidence="5">
    <location>
        <begin position="42"/>
        <end position="67"/>
    </location>
</feature>
<dbReference type="EMBL" id="AJWJ01000431">
    <property type="protein sequence ID" value="KAF2070928.1"/>
    <property type="molecule type" value="Genomic_DNA"/>
</dbReference>
<reference evidence="6" key="1">
    <citation type="submission" date="2020-01" db="EMBL/GenBank/DDBJ databases">
        <title>Development of genomics and gene disruption for Polysphondylium violaceum indicates a role for the polyketide synthase stlB in stalk morphogenesis.</title>
        <authorList>
            <person name="Narita B."/>
            <person name="Kawabe Y."/>
            <person name="Kin K."/>
            <person name="Saito T."/>
            <person name="Gibbs R."/>
            <person name="Kuspa A."/>
            <person name="Muzny D."/>
            <person name="Queller D."/>
            <person name="Richards S."/>
            <person name="Strassman J."/>
            <person name="Sucgang R."/>
            <person name="Worley K."/>
            <person name="Schaap P."/>
        </authorList>
    </citation>
    <scope>NUCLEOTIDE SEQUENCE</scope>
    <source>
        <strain evidence="6">QSvi11</strain>
    </source>
</reference>
<evidence type="ECO:0000256" key="4">
    <source>
        <dbReference type="ARBA" id="ARBA00023136"/>
    </source>
</evidence>
<gene>
    <name evidence="6" type="ORF">CYY_007752</name>
</gene>
<dbReference type="PANTHER" id="PTHR13131">
    <property type="entry name" value="CYSTINOSIN"/>
    <property type="match status" value="1"/>
</dbReference>
<dbReference type="GO" id="GO:0005774">
    <property type="term" value="C:vacuolar membrane"/>
    <property type="evidence" value="ECO:0007669"/>
    <property type="project" value="TreeGrafter"/>
</dbReference>
<dbReference type="PANTHER" id="PTHR13131:SF7">
    <property type="entry name" value="TRANSMEMBRANE PROTEIN"/>
    <property type="match status" value="1"/>
</dbReference>
<feature type="transmembrane region" description="Helical" evidence="5">
    <location>
        <begin position="184"/>
        <end position="204"/>
    </location>
</feature>
<feature type="transmembrane region" description="Helical" evidence="5">
    <location>
        <begin position="73"/>
        <end position="93"/>
    </location>
</feature>
<evidence type="ECO:0000256" key="3">
    <source>
        <dbReference type="ARBA" id="ARBA00022989"/>
    </source>
</evidence>
<keyword evidence="3 5" id="KW-1133">Transmembrane helix</keyword>
<keyword evidence="2 5" id="KW-0812">Transmembrane</keyword>
<dbReference type="GO" id="GO:0015184">
    <property type="term" value="F:L-cystine transmembrane transporter activity"/>
    <property type="evidence" value="ECO:0007669"/>
    <property type="project" value="TreeGrafter"/>
</dbReference>
<dbReference type="AlphaFoldDB" id="A0A8J4PPA6"/>
<sequence>MIDKINSIPLHQVYSALGIFSSICFGVQYLPQMYLNYQRRSVQGFSATGIIIKLIGASFLLINSWLIGESLPVVFYGLINVIQHTIFMFQFSIYDPAKATKYLPWVMFPIIPYLIGYRYPQTMYFTNSIKPITQVLSHLPQVILCYRSKSTLGVSLPSQYLNLFGGVAGVLMCIGIPPVSRITYFIYAFSVVQAISLFLIYFYYDIIQFKKNNKSSSNFGV</sequence>
<proteinExistence type="predicted"/>
<dbReference type="Pfam" id="PF04193">
    <property type="entry name" value="PQ-loop"/>
    <property type="match status" value="2"/>
</dbReference>
<evidence type="ECO:0008006" key="8">
    <source>
        <dbReference type="Google" id="ProtNLM"/>
    </source>
</evidence>
<accession>A0A8J4PPA6</accession>
<evidence type="ECO:0000256" key="5">
    <source>
        <dbReference type="SAM" id="Phobius"/>
    </source>
</evidence>
<comment type="caution">
    <text evidence="6">The sequence shown here is derived from an EMBL/GenBank/DDBJ whole genome shotgun (WGS) entry which is preliminary data.</text>
</comment>
<dbReference type="InterPro" id="IPR006603">
    <property type="entry name" value="PQ-loop_rpt"/>
</dbReference>
<evidence type="ECO:0000256" key="2">
    <source>
        <dbReference type="ARBA" id="ARBA00022692"/>
    </source>
</evidence>
<dbReference type="Proteomes" id="UP000695562">
    <property type="component" value="Unassembled WGS sequence"/>
</dbReference>
<dbReference type="OrthoDB" id="8048523at2759"/>
<evidence type="ECO:0000313" key="6">
    <source>
        <dbReference type="EMBL" id="KAF2070928.1"/>
    </source>
</evidence>
<keyword evidence="4 5" id="KW-0472">Membrane</keyword>
<keyword evidence="7" id="KW-1185">Reference proteome</keyword>
<evidence type="ECO:0000256" key="1">
    <source>
        <dbReference type="ARBA" id="ARBA00004141"/>
    </source>
</evidence>
<protein>
    <recommendedName>
        <fullName evidence="8">Transmembrane protein</fullName>
    </recommendedName>
</protein>